<reference evidence="1" key="1">
    <citation type="submission" date="2021-02" db="EMBL/GenBank/DDBJ databases">
        <authorList>
            <person name="Nowell W R."/>
        </authorList>
    </citation>
    <scope>NUCLEOTIDE SEQUENCE</scope>
</reference>
<sequence>MGVCCTKMSNHYEYPPETDKSPMYVPFESLTKSVVHSVIKVVTSYRRLNEDYSERTLYNFLLAIKEKLEKTESDISTNEKKFDDHIIQHAGQVRQWLMDSNDEPLNWNSLQEHYEKKINERERYWELKEPPVSSP</sequence>
<name>A0A815IFZ7_9BILA</name>
<dbReference type="EMBL" id="CAJNOG010000823">
    <property type="protein sequence ID" value="CAF1365453.1"/>
    <property type="molecule type" value="Genomic_DNA"/>
</dbReference>
<gene>
    <name evidence="1" type="ORF">JYZ213_LOCUS35823</name>
</gene>
<organism evidence="1 2">
    <name type="scientific">Adineta steineri</name>
    <dbReference type="NCBI Taxonomy" id="433720"/>
    <lineage>
        <taxon>Eukaryota</taxon>
        <taxon>Metazoa</taxon>
        <taxon>Spiralia</taxon>
        <taxon>Gnathifera</taxon>
        <taxon>Rotifera</taxon>
        <taxon>Eurotatoria</taxon>
        <taxon>Bdelloidea</taxon>
        <taxon>Adinetida</taxon>
        <taxon>Adinetidae</taxon>
        <taxon>Adineta</taxon>
    </lineage>
</organism>
<comment type="caution">
    <text evidence="1">The sequence shown here is derived from an EMBL/GenBank/DDBJ whole genome shotgun (WGS) entry which is preliminary data.</text>
</comment>
<dbReference type="Proteomes" id="UP000663845">
    <property type="component" value="Unassembled WGS sequence"/>
</dbReference>
<dbReference type="AlphaFoldDB" id="A0A815IFZ7"/>
<accession>A0A815IFZ7</accession>
<evidence type="ECO:0000313" key="1">
    <source>
        <dbReference type="EMBL" id="CAF1365453.1"/>
    </source>
</evidence>
<evidence type="ECO:0000313" key="2">
    <source>
        <dbReference type="Proteomes" id="UP000663845"/>
    </source>
</evidence>
<protein>
    <submittedName>
        <fullName evidence="1">Uncharacterized protein</fullName>
    </submittedName>
</protein>
<proteinExistence type="predicted"/>